<proteinExistence type="predicted"/>
<dbReference type="EMBL" id="CP022743">
    <property type="protein sequence ID" value="ASU32626.1"/>
    <property type="molecule type" value="Genomic_DNA"/>
</dbReference>
<dbReference type="KEGG" id="muc:MuYL_0726"/>
<dbReference type="RefSeq" id="WP_094569191.1">
    <property type="nucleotide sequence ID" value="NZ_CP022743.1"/>
</dbReference>
<dbReference type="Proteomes" id="UP000215002">
    <property type="component" value="Chromosome"/>
</dbReference>
<name>A0A223NS30_9SPHI</name>
<feature type="chain" id="PRO_5013279440" description="DUF3887 domain-containing protein" evidence="1">
    <location>
        <begin position="29"/>
        <end position="174"/>
    </location>
</feature>
<gene>
    <name evidence="2" type="ORF">MuYL_0726</name>
</gene>
<evidence type="ECO:0000256" key="1">
    <source>
        <dbReference type="SAM" id="SignalP"/>
    </source>
</evidence>
<dbReference type="OrthoDB" id="1367364at2"/>
<evidence type="ECO:0000313" key="2">
    <source>
        <dbReference type="EMBL" id="ASU32626.1"/>
    </source>
</evidence>
<keyword evidence="3" id="KW-1185">Reference proteome</keyword>
<evidence type="ECO:0008006" key="4">
    <source>
        <dbReference type="Google" id="ProtNLM"/>
    </source>
</evidence>
<dbReference type="AlphaFoldDB" id="A0A223NS30"/>
<feature type="signal peptide" evidence="1">
    <location>
        <begin position="1"/>
        <end position="28"/>
    </location>
</feature>
<accession>A0A223NS30</accession>
<sequence length="174" mass="19539">MKRLNTKHNLIRLLVTGILCCCAAFANAQDAAIVQKPAATATTKPPVVAVKGAADLVNTFFKKYKEEGTSAAVDYIFGTNKYFTNTAGITQLKAKLDSLRQGVGNYLGKDLIVQKNASNSLVFYSYLVKHEIQPIRFTFMFYKPQNDWVLYRFKYDDQMDAELEDAGKINNKHP</sequence>
<reference evidence="2 3" key="1">
    <citation type="submission" date="2017-08" db="EMBL/GenBank/DDBJ databases">
        <title>Complete genome sequence of Mucilaginibacter sp. strain BJC16-A31.</title>
        <authorList>
            <consortium name="Henan University of Science and Technology"/>
            <person name="You X."/>
        </authorList>
    </citation>
    <scope>NUCLEOTIDE SEQUENCE [LARGE SCALE GENOMIC DNA]</scope>
    <source>
        <strain evidence="2 3">BJC16-A31</strain>
    </source>
</reference>
<organism evidence="2 3">
    <name type="scientific">Mucilaginibacter xinganensis</name>
    <dbReference type="NCBI Taxonomy" id="1234841"/>
    <lineage>
        <taxon>Bacteria</taxon>
        <taxon>Pseudomonadati</taxon>
        <taxon>Bacteroidota</taxon>
        <taxon>Sphingobacteriia</taxon>
        <taxon>Sphingobacteriales</taxon>
        <taxon>Sphingobacteriaceae</taxon>
        <taxon>Mucilaginibacter</taxon>
    </lineage>
</organism>
<protein>
    <recommendedName>
        <fullName evidence="4">DUF3887 domain-containing protein</fullName>
    </recommendedName>
</protein>
<keyword evidence="1" id="KW-0732">Signal</keyword>
<evidence type="ECO:0000313" key="3">
    <source>
        <dbReference type="Proteomes" id="UP000215002"/>
    </source>
</evidence>